<comment type="similarity">
    <text evidence="1 6">Belongs to the peptidase S8 family.</text>
</comment>
<dbReference type="GO" id="GO:0006508">
    <property type="term" value="P:proteolysis"/>
    <property type="evidence" value="ECO:0007669"/>
    <property type="project" value="UniProtKB-KW"/>
</dbReference>
<dbReference type="GO" id="GO:0005576">
    <property type="term" value="C:extracellular region"/>
    <property type="evidence" value="ECO:0007669"/>
    <property type="project" value="UniProtKB-ARBA"/>
</dbReference>
<name>A0A4Z1NQL2_9PEZI</name>
<evidence type="ECO:0000313" key="11">
    <source>
        <dbReference type="Proteomes" id="UP000298493"/>
    </source>
</evidence>
<feature type="active site" description="Charge relay system" evidence="6">
    <location>
        <position position="300"/>
    </location>
</feature>
<sequence length="518" mass="55016">MNARSEGLHLQCTGEKVSNGSSSDEDGRTVHPKGLHPRQIWVPRGRFDVVRITLCEGWGVTPVRFFVVTASMAPGAAYFVRDDFTKVNFLSRPTDLRQDCHFLSSCFFRVAAICTYGRGTIVSTTDSLKLENVDPDSYLVMLKPPQNALENIVDTLVDEVIAALNLNPKRKYKNGRVKGFSAILSSSQLKSLKSNPKVAYIESDATLKIQVIIPPQDTPSPIPKRALLSQSPAPWNLARLSHRSKGQTTYIYDSSATGQGTCNYILDTGLYTQHNDFQTRATLLKNFDLSDNSDKDLSGHGTHVAAILAGTTHGIAKSATIYAIKVCNKSGSCNLSDVIAGIALVISDSKTRLSTTCANGVTMTLSFGAPMSTWRSMQESIQAATQAGIFVVAAAGNDNVDVKGTTPASSPFVCSVGASDINDTKASFSNHGATIAIFAPGVNIKSAWIGNIDASNILSGTSMSAPHIAGLAASIMSSQGPQSPLSLCNRIKTNANINVLSGLPGGTPNRLAYNGAAA</sequence>
<dbReference type="PROSITE" id="PS51892">
    <property type="entry name" value="SUBTILASE"/>
    <property type="match status" value="1"/>
</dbReference>
<dbReference type="SUPFAM" id="SSF54897">
    <property type="entry name" value="Protease propeptides/inhibitors"/>
    <property type="match status" value="1"/>
</dbReference>
<comment type="caution">
    <text evidence="10">The sequence shown here is derived from an EMBL/GenBank/DDBJ whole genome shotgun (WGS) entry which is preliminary data.</text>
</comment>
<evidence type="ECO:0000256" key="7">
    <source>
        <dbReference type="SAM" id="MobiDB-lite"/>
    </source>
</evidence>
<evidence type="ECO:0000256" key="5">
    <source>
        <dbReference type="ARBA" id="ARBA00022825"/>
    </source>
</evidence>
<evidence type="ECO:0000259" key="8">
    <source>
        <dbReference type="Pfam" id="PF00082"/>
    </source>
</evidence>
<dbReference type="GO" id="GO:0004252">
    <property type="term" value="F:serine-type endopeptidase activity"/>
    <property type="evidence" value="ECO:0007669"/>
    <property type="project" value="UniProtKB-UniRule"/>
</dbReference>
<dbReference type="InterPro" id="IPR036852">
    <property type="entry name" value="Peptidase_S8/S53_dom_sf"/>
</dbReference>
<keyword evidence="5 6" id="KW-0720">Serine protease</keyword>
<feature type="region of interest" description="Disordered" evidence="7">
    <location>
        <begin position="14"/>
        <end position="34"/>
    </location>
</feature>
<dbReference type="Gene3D" id="3.30.70.80">
    <property type="entry name" value="Peptidase S8 propeptide/proteinase inhibitor I9"/>
    <property type="match status" value="1"/>
</dbReference>
<dbReference type="EMBL" id="SNSC02000021">
    <property type="protein sequence ID" value="TID15275.1"/>
    <property type="molecule type" value="Genomic_DNA"/>
</dbReference>
<evidence type="ECO:0000256" key="2">
    <source>
        <dbReference type="ARBA" id="ARBA00022670"/>
    </source>
</evidence>
<keyword evidence="3" id="KW-0732">Signal</keyword>
<evidence type="ECO:0000256" key="4">
    <source>
        <dbReference type="ARBA" id="ARBA00022801"/>
    </source>
</evidence>
<dbReference type="Gene3D" id="3.40.50.200">
    <property type="entry name" value="Peptidase S8/S53 domain"/>
    <property type="match status" value="1"/>
</dbReference>
<dbReference type="PANTHER" id="PTHR43806">
    <property type="entry name" value="PEPTIDASE S8"/>
    <property type="match status" value="1"/>
</dbReference>
<keyword evidence="11" id="KW-1185">Reference proteome</keyword>
<proteinExistence type="inferred from homology"/>
<keyword evidence="4 6" id="KW-0378">Hydrolase</keyword>
<dbReference type="InterPro" id="IPR034193">
    <property type="entry name" value="PCSK9_ProteinaseK-like"/>
</dbReference>
<dbReference type="PANTHER" id="PTHR43806:SF58">
    <property type="entry name" value="ALKALINE PROTEASE 1-RELATED"/>
    <property type="match status" value="1"/>
</dbReference>
<evidence type="ECO:0000259" key="9">
    <source>
        <dbReference type="Pfam" id="PF05922"/>
    </source>
</evidence>
<dbReference type="STRING" id="86259.A0A4Z1NQL2"/>
<protein>
    <submittedName>
        <fullName evidence="10">Subtilisin-like protease</fullName>
    </submittedName>
</protein>
<dbReference type="InterPro" id="IPR037045">
    <property type="entry name" value="S8pro/Inhibitor_I9_sf"/>
</dbReference>
<dbReference type="InterPro" id="IPR050131">
    <property type="entry name" value="Peptidase_S8_subtilisin-like"/>
</dbReference>
<dbReference type="SUPFAM" id="SSF52743">
    <property type="entry name" value="Subtilisin-like"/>
    <property type="match status" value="1"/>
</dbReference>
<feature type="active site" description="Charge relay system" evidence="6">
    <location>
        <position position="267"/>
    </location>
</feature>
<dbReference type="FunFam" id="3.40.50.200:FF:000014">
    <property type="entry name" value="Proteinase K"/>
    <property type="match status" value="1"/>
</dbReference>
<evidence type="ECO:0000313" key="10">
    <source>
        <dbReference type="EMBL" id="TID15275.1"/>
    </source>
</evidence>
<dbReference type="AlphaFoldDB" id="A0A4Z1NQL2"/>
<feature type="domain" description="Inhibitor I9" evidence="9">
    <location>
        <begin position="167"/>
        <end position="209"/>
    </location>
</feature>
<gene>
    <name evidence="10" type="ORF">E6O75_ATG08528</name>
</gene>
<dbReference type="CDD" id="cd04077">
    <property type="entry name" value="Peptidases_S8_PCSK9_ProteinaseK_like"/>
    <property type="match status" value="1"/>
</dbReference>
<dbReference type="Pfam" id="PF00082">
    <property type="entry name" value="Peptidase_S8"/>
    <property type="match status" value="1"/>
</dbReference>
<dbReference type="InterPro" id="IPR010259">
    <property type="entry name" value="S8pro/Inhibitor_I9"/>
</dbReference>
<dbReference type="PRINTS" id="PR00723">
    <property type="entry name" value="SUBTILISIN"/>
</dbReference>
<reference evidence="10 11" key="1">
    <citation type="submission" date="2019-04" db="EMBL/GenBank/DDBJ databases">
        <title>High contiguity whole genome sequence and gene annotation resource for two Venturia nashicola isolates.</title>
        <authorList>
            <person name="Prokchorchik M."/>
            <person name="Won K."/>
            <person name="Lee Y."/>
            <person name="Choi E.D."/>
            <person name="Segonzac C."/>
            <person name="Sohn K.H."/>
        </authorList>
    </citation>
    <scope>NUCLEOTIDE SEQUENCE [LARGE SCALE GENOMIC DNA]</scope>
    <source>
        <strain evidence="10 11">PRI2</strain>
    </source>
</reference>
<dbReference type="InterPro" id="IPR023828">
    <property type="entry name" value="Peptidase_S8_Ser-AS"/>
</dbReference>
<feature type="active site" description="Charge relay system" evidence="6">
    <location>
        <position position="462"/>
    </location>
</feature>
<dbReference type="Pfam" id="PF05922">
    <property type="entry name" value="Inhibitor_I9"/>
    <property type="match status" value="1"/>
</dbReference>
<organism evidence="10 11">
    <name type="scientific">Venturia nashicola</name>
    <dbReference type="NCBI Taxonomy" id="86259"/>
    <lineage>
        <taxon>Eukaryota</taxon>
        <taxon>Fungi</taxon>
        <taxon>Dikarya</taxon>
        <taxon>Ascomycota</taxon>
        <taxon>Pezizomycotina</taxon>
        <taxon>Dothideomycetes</taxon>
        <taxon>Pleosporomycetidae</taxon>
        <taxon>Venturiales</taxon>
        <taxon>Venturiaceae</taxon>
        <taxon>Venturia</taxon>
    </lineage>
</organism>
<accession>A0A4Z1NQL2</accession>
<keyword evidence="2 6" id="KW-0645">Protease</keyword>
<feature type="domain" description="Peptidase S8/S53" evidence="8">
    <location>
        <begin position="265"/>
        <end position="495"/>
    </location>
</feature>
<dbReference type="InterPro" id="IPR015500">
    <property type="entry name" value="Peptidase_S8_subtilisin-rel"/>
</dbReference>
<dbReference type="InterPro" id="IPR000209">
    <property type="entry name" value="Peptidase_S8/S53_dom"/>
</dbReference>
<evidence type="ECO:0000256" key="6">
    <source>
        <dbReference type="PROSITE-ProRule" id="PRU01240"/>
    </source>
</evidence>
<evidence type="ECO:0000256" key="3">
    <source>
        <dbReference type="ARBA" id="ARBA00022729"/>
    </source>
</evidence>
<dbReference type="PROSITE" id="PS00138">
    <property type="entry name" value="SUBTILASE_SER"/>
    <property type="match status" value="1"/>
</dbReference>
<dbReference type="Proteomes" id="UP000298493">
    <property type="component" value="Unassembled WGS sequence"/>
</dbReference>
<evidence type="ECO:0000256" key="1">
    <source>
        <dbReference type="ARBA" id="ARBA00011073"/>
    </source>
</evidence>